<dbReference type="CDD" id="cd03215">
    <property type="entry name" value="ABC_Carb_Monos_II"/>
    <property type="match status" value="1"/>
</dbReference>
<dbReference type="FunFam" id="3.40.50.300:FF:000127">
    <property type="entry name" value="Ribose import ATP-binding protein RbsA"/>
    <property type="match status" value="1"/>
</dbReference>
<dbReference type="RefSeq" id="WP_112283020.1">
    <property type="nucleotide sequence ID" value="NZ_MASW01000005.1"/>
</dbReference>
<dbReference type="CDD" id="cd03216">
    <property type="entry name" value="ABC_Carb_Monos_I"/>
    <property type="match status" value="1"/>
</dbReference>
<keyword evidence="8" id="KW-0472">Membrane</keyword>
<evidence type="ECO:0000313" key="10">
    <source>
        <dbReference type="Proteomes" id="UP000249915"/>
    </source>
</evidence>
<protein>
    <submittedName>
        <fullName evidence="9">ABC transporter ATP-binding protein</fullName>
    </submittedName>
</protein>
<keyword evidence="7" id="KW-1278">Translocase</keyword>
<dbReference type="PANTHER" id="PTHR43790">
    <property type="entry name" value="CARBOHYDRATE TRANSPORT ATP-BINDING PROTEIN MG119-RELATED"/>
    <property type="match status" value="1"/>
</dbReference>
<gene>
    <name evidence="9" type="ORF">BAY60_21385</name>
</gene>
<dbReference type="InterPro" id="IPR003439">
    <property type="entry name" value="ABC_transporter-like_ATP-bd"/>
</dbReference>
<dbReference type="InterPro" id="IPR050107">
    <property type="entry name" value="ABC_carbohydrate_import_ATPase"/>
</dbReference>
<dbReference type="SUPFAM" id="SSF52540">
    <property type="entry name" value="P-loop containing nucleoside triphosphate hydrolases"/>
    <property type="match status" value="2"/>
</dbReference>
<dbReference type="Pfam" id="PF00005">
    <property type="entry name" value="ABC_tran"/>
    <property type="match status" value="2"/>
</dbReference>
<evidence type="ECO:0000256" key="3">
    <source>
        <dbReference type="ARBA" id="ARBA00022475"/>
    </source>
</evidence>
<evidence type="ECO:0000256" key="2">
    <source>
        <dbReference type="ARBA" id="ARBA00022448"/>
    </source>
</evidence>
<keyword evidence="5" id="KW-0547">Nucleotide-binding</keyword>
<dbReference type="GO" id="GO:0005886">
    <property type="term" value="C:plasma membrane"/>
    <property type="evidence" value="ECO:0007669"/>
    <property type="project" value="UniProtKB-SubCell"/>
</dbReference>
<accession>A0A2V4AQU7</accession>
<sequence length="506" mass="54426">MAAQQGDVLLDVEGLSKSYGAVRALEQVSVRVRKGSVHAVVGENGAGKSTLIKIISGAERADAGTLRFAGEPVTVPGTNQAMDLGIATVYQEPQLFADLTVAENIFLGREIRRGGRIDWRAQAERVQTLLDELGLPRHYARRQVGELSVAAKQQVSIAKAMAREARLLILDEPSAILTDNEIEILFDLVRRLVQRGVAVIYISHRLDELFRITDTVTVMRDGQVVGTFGTEDLSVRQIAELMVGHELDNGRTHRDPPAGEPMLSLRGLGRGEAFRDVDVDVAAGEIVALYGLVGSGADEIAATLYGIKPATAGSITIGGTPARIRSPRDAQRHRLAMLPADRKQHGVFAIQDVAFNITTGHARGFRRFGFLMDRARENRVVRELMERLAVKAPGPHTPVDALSGGNQQKVVLARQLVDRPSVLVLEEPTQGVDVGAKEEIHRLVADLAAQGTAVLVVTADLPEALRVADRIVVVRQGTTTVEFDPGARQADVLAAAAGELSQEGAG</sequence>
<dbReference type="InterPro" id="IPR027417">
    <property type="entry name" value="P-loop_NTPase"/>
</dbReference>
<evidence type="ECO:0000256" key="8">
    <source>
        <dbReference type="ARBA" id="ARBA00023136"/>
    </source>
</evidence>
<dbReference type="OrthoDB" id="3651648at2"/>
<keyword evidence="2" id="KW-0813">Transport</keyword>
<dbReference type="InterPro" id="IPR003593">
    <property type="entry name" value="AAA+_ATPase"/>
</dbReference>
<dbReference type="GO" id="GO:0005524">
    <property type="term" value="F:ATP binding"/>
    <property type="evidence" value="ECO:0007669"/>
    <property type="project" value="UniProtKB-KW"/>
</dbReference>
<keyword evidence="3" id="KW-1003">Cell membrane</keyword>
<evidence type="ECO:0000256" key="4">
    <source>
        <dbReference type="ARBA" id="ARBA00022737"/>
    </source>
</evidence>
<dbReference type="AlphaFoldDB" id="A0A2V4AQU7"/>
<dbReference type="Gene3D" id="3.40.50.300">
    <property type="entry name" value="P-loop containing nucleotide triphosphate hydrolases"/>
    <property type="match status" value="2"/>
</dbReference>
<evidence type="ECO:0000256" key="6">
    <source>
        <dbReference type="ARBA" id="ARBA00022840"/>
    </source>
</evidence>
<evidence type="ECO:0000256" key="5">
    <source>
        <dbReference type="ARBA" id="ARBA00022741"/>
    </source>
</evidence>
<dbReference type="PROSITE" id="PS50893">
    <property type="entry name" value="ABC_TRANSPORTER_2"/>
    <property type="match status" value="2"/>
</dbReference>
<proteinExistence type="predicted"/>
<dbReference type="PANTHER" id="PTHR43790:SF9">
    <property type="entry name" value="GALACTOFURANOSE TRANSPORTER ATP-BINDING PROTEIN YTFR"/>
    <property type="match status" value="1"/>
</dbReference>
<dbReference type="GO" id="GO:0016887">
    <property type="term" value="F:ATP hydrolysis activity"/>
    <property type="evidence" value="ECO:0007669"/>
    <property type="project" value="InterPro"/>
</dbReference>
<keyword evidence="4" id="KW-0677">Repeat</keyword>
<keyword evidence="6 9" id="KW-0067">ATP-binding</keyword>
<dbReference type="EMBL" id="MASW01000005">
    <property type="protein sequence ID" value="PXY22414.1"/>
    <property type="molecule type" value="Genomic_DNA"/>
</dbReference>
<name>A0A2V4AQU7_9PSEU</name>
<evidence type="ECO:0000256" key="1">
    <source>
        <dbReference type="ARBA" id="ARBA00004202"/>
    </source>
</evidence>
<dbReference type="InterPro" id="IPR017871">
    <property type="entry name" value="ABC_transporter-like_CS"/>
</dbReference>
<dbReference type="SMART" id="SM00382">
    <property type="entry name" value="AAA"/>
    <property type="match status" value="2"/>
</dbReference>
<reference evidence="9 10" key="1">
    <citation type="submission" date="2016-07" db="EMBL/GenBank/DDBJ databases">
        <title>Draft genome sequence of Prauserella muralis DSM 45305, isolated from a mould-covered wall in an indoor environment.</title>
        <authorList>
            <person name="Ruckert C."/>
            <person name="Albersmeier A."/>
            <person name="Jiang C.-L."/>
            <person name="Jiang Y."/>
            <person name="Kalinowski J."/>
            <person name="Schneider O."/>
            <person name="Winkler A."/>
            <person name="Zotchev S.B."/>
        </authorList>
    </citation>
    <scope>NUCLEOTIDE SEQUENCE [LARGE SCALE GENOMIC DNA]</scope>
    <source>
        <strain evidence="9 10">DSM 45305</strain>
    </source>
</reference>
<dbReference type="PROSITE" id="PS00211">
    <property type="entry name" value="ABC_TRANSPORTER_1"/>
    <property type="match status" value="1"/>
</dbReference>
<organism evidence="9 10">
    <name type="scientific">Prauserella muralis</name>
    <dbReference type="NCBI Taxonomy" id="588067"/>
    <lineage>
        <taxon>Bacteria</taxon>
        <taxon>Bacillati</taxon>
        <taxon>Actinomycetota</taxon>
        <taxon>Actinomycetes</taxon>
        <taxon>Pseudonocardiales</taxon>
        <taxon>Pseudonocardiaceae</taxon>
        <taxon>Prauserella</taxon>
    </lineage>
</organism>
<dbReference type="Proteomes" id="UP000249915">
    <property type="component" value="Unassembled WGS sequence"/>
</dbReference>
<evidence type="ECO:0000313" key="9">
    <source>
        <dbReference type="EMBL" id="PXY22414.1"/>
    </source>
</evidence>
<comment type="caution">
    <text evidence="9">The sequence shown here is derived from an EMBL/GenBank/DDBJ whole genome shotgun (WGS) entry which is preliminary data.</text>
</comment>
<evidence type="ECO:0000256" key="7">
    <source>
        <dbReference type="ARBA" id="ARBA00022967"/>
    </source>
</evidence>
<keyword evidence="10" id="KW-1185">Reference proteome</keyword>
<comment type="subcellular location">
    <subcellularLocation>
        <location evidence="1">Cell membrane</location>
        <topology evidence="1">Peripheral membrane protein</topology>
    </subcellularLocation>
</comment>